<feature type="domain" description="RING-type" evidence="15">
    <location>
        <begin position="186"/>
        <end position="393"/>
    </location>
</feature>
<dbReference type="CDD" id="cd22584">
    <property type="entry name" value="Rcat_RBR_unk"/>
    <property type="match status" value="1"/>
</dbReference>
<keyword evidence="9 12" id="KW-0863">Zinc-finger</keyword>
<dbReference type="InterPro" id="IPR013083">
    <property type="entry name" value="Znf_RING/FYVE/PHD"/>
</dbReference>
<dbReference type="Gene3D" id="1.20.120.1750">
    <property type="match status" value="1"/>
</dbReference>
<dbReference type="GO" id="GO:0016567">
    <property type="term" value="P:protein ubiquitination"/>
    <property type="evidence" value="ECO:0007669"/>
    <property type="project" value="UniProtKB-UniPathway"/>
</dbReference>
<proteinExistence type="inferred from homology"/>
<evidence type="ECO:0000256" key="2">
    <source>
        <dbReference type="ARBA" id="ARBA00001947"/>
    </source>
</evidence>
<keyword evidence="17" id="KW-1185">Reference proteome</keyword>
<dbReference type="InterPro" id="IPR001841">
    <property type="entry name" value="Znf_RING"/>
</dbReference>
<gene>
    <name evidence="16" type="ORF">F0562_029828</name>
</gene>
<dbReference type="Proteomes" id="UP000325577">
    <property type="component" value="Linkage Group LG17"/>
</dbReference>
<protein>
    <recommendedName>
        <fullName evidence="5">RBR-type E3 ubiquitin transferase</fullName>
        <ecNumber evidence="5">2.3.2.31</ecNumber>
    </recommendedName>
</protein>
<dbReference type="PROSITE" id="PS00518">
    <property type="entry name" value="ZF_RING_1"/>
    <property type="match status" value="1"/>
</dbReference>
<comment type="function">
    <text evidence="3">Might act as an E3 ubiquitin-protein ligase, or as part of E3 complex, which accepts ubiquitin from specific E2 ubiquitin-conjugating enzymes and then transfers it to substrates.</text>
</comment>
<feature type="region of interest" description="Disordered" evidence="13">
    <location>
        <begin position="160"/>
        <end position="183"/>
    </location>
</feature>
<comment type="similarity">
    <text evidence="4">Belongs to the RBR family. Ariadne subfamily.</text>
</comment>
<evidence type="ECO:0000256" key="1">
    <source>
        <dbReference type="ARBA" id="ARBA00001798"/>
    </source>
</evidence>
<dbReference type="GO" id="GO:0008270">
    <property type="term" value="F:zinc ion binding"/>
    <property type="evidence" value="ECO:0007669"/>
    <property type="project" value="UniProtKB-KW"/>
</dbReference>
<evidence type="ECO:0000256" key="8">
    <source>
        <dbReference type="ARBA" id="ARBA00022737"/>
    </source>
</evidence>
<evidence type="ECO:0000256" key="10">
    <source>
        <dbReference type="ARBA" id="ARBA00022786"/>
    </source>
</evidence>
<dbReference type="FunFam" id="1.20.120.1750:FF:000018">
    <property type="entry name" value="RBR-type E3 ubiquitin transferase"/>
    <property type="match status" value="1"/>
</dbReference>
<dbReference type="InterPro" id="IPR031127">
    <property type="entry name" value="E3_UB_ligase_RBR"/>
</dbReference>
<comment type="catalytic activity">
    <reaction evidence="1">
        <text>[E2 ubiquitin-conjugating enzyme]-S-ubiquitinyl-L-cysteine + [acceptor protein]-L-lysine = [E2 ubiquitin-conjugating enzyme]-L-cysteine + [acceptor protein]-N(6)-ubiquitinyl-L-lysine.</text>
        <dbReference type="EC" id="2.3.2.31"/>
    </reaction>
</comment>
<dbReference type="Gene3D" id="3.30.40.10">
    <property type="entry name" value="Zinc/RING finger domain, C3HC4 (zinc finger)"/>
    <property type="match status" value="1"/>
</dbReference>
<evidence type="ECO:0000313" key="16">
    <source>
        <dbReference type="EMBL" id="KAA8534730.1"/>
    </source>
</evidence>
<dbReference type="InterPro" id="IPR002867">
    <property type="entry name" value="IBR_dom"/>
</dbReference>
<dbReference type="FunFam" id="3.30.40.10:FF:000230">
    <property type="entry name" value="RBR-type E3 ubiquitin transferase"/>
    <property type="match status" value="1"/>
</dbReference>
<keyword evidence="8" id="KW-0677">Repeat</keyword>
<keyword evidence="10" id="KW-0833">Ubl conjugation pathway</keyword>
<evidence type="ECO:0000256" key="9">
    <source>
        <dbReference type="ARBA" id="ARBA00022771"/>
    </source>
</evidence>
<feature type="domain" description="RING-type" evidence="14">
    <location>
        <begin position="190"/>
        <end position="238"/>
    </location>
</feature>
<dbReference type="SMART" id="SM00647">
    <property type="entry name" value="IBR"/>
    <property type="match status" value="2"/>
</dbReference>
<evidence type="ECO:0000256" key="7">
    <source>
        <dbReference type="ARBA" id="ARBA00022723"/>
    </source>
</evidence>
<evidence type="ECO:0000256" key="12">
    <source>
        <dbReference type="PROSITE-ProRule" id="PRU00175"/>
    </source>
</evidence>
<dbReference type="UniPathway" id="UPA00143"/>
<organism evidence="16 17">
    <name type="scientific">Nyssa sinensis</name>
    <dbReference type="NCBI Taxonomy" id="561372"/>
    <lineage>
        <taxon>Eukaryota</taxon>
        <taxon>Viridiplantae</taxon>
        <taxon>Streptophyta</taxon>
        <taxon>Embryophyta</taxon>
        <taxon>Tracheophyta</taxon>
        <taxon>Spermatophyta</taxon>
        <taxon>Magnoliopsida</taxon>
        <taxon>eudicotyledons</taxon>
        <taxon>Gunneridae</taxon>
        <taxon>Pentapetalae</taxon>
        <taxon>asterids</taxon>
        <taxon>Cornales</taxon>
        <taxon>Nyssaceae</taxon>
        <taxon>Nyssa</taxon>
    </lineage>
</organism>
<dbReference type="EC" id="2.3.2.31" evidence="5"/>
<evidence type="ECO:0000256" key="4">
    <source>
        <dbReference type="ARBA" id="ARBA00005884"/>
    </source>
</evidence>
<dbReference type="Pfam" id="PF01485">
    <property type="entry name" value="IBR"/>
    <property type="match status" value="2"/>
</dbReference>
<evidence type="ECO:0000256" key="5">
    <source>
        <dbReference type="ARBA" id="ARBA00012251"/>
    </source>
</evidence>
<evidence type="ECO:0000259" key="14">
    <source>
        <dbReference type="PROSITE" id="PS50089"/>
    </source>
</evidence>
<dbReference type="SMART" id="SM00184">
    <property type="entry name" value="RING"/>
    <property type="match status" value="2"/>
</dbReference>
<dbReference type="AlphaFoldDB" id="A0A5J5AWR9"/>
<sequence length="393" mass="44794">MKRPELENPSFLDNPLNFTQPLQKRGKRPIDLIVSPEGQHDDDEASNIPTLITTPESTTQNMGSQTQVSPTEIVNVADDDDDDISLIYTPPPAISRNFGTNTVNAISVEQYSEDRDLQLAIMASLFPKPHRVKRFIDLSSEYQHDDDDVQVVASWTPSRRIRKPFRGGPSITETGQSSNSKPDHHDTFMCEICVEPKPYNESFSIMGCTHSYCSDCMIKYVASKLQDNITQIQCPVTNCMGLLEPEYCRLILPPEVFDRWGNALCEAVILASEKFYCPFKDCSALLIDDRGGEVITQSECPNCRRLFCVQCKVAWHSDIECADFQKLNKDERESEDIMLMQLAKNKKWIRCPKCRFYVEKSQGCSFMRCRCGYTFCYNCGAPLKEHYCSNCKR</sequence>
<dbReference type="CDD" id="cd22582">
    <property type="entry name" value="BRcat_RBR_unk"/>
    <property type="match status" value="1"/>
</dbReference>
<evidence type="ECO:0000256" key="11">
    <source>
        <dbReference type="ARBA" id="ARBA00022833"/>
    </source>
</evidence>
<evidence type="ECO:0000256" key="3">
    <source>
        <dbReference type="ARBA" id="ARBA00003976"/>
    </source>
</evidence>
<evidence type="ECO:0000256" key="13">
    <source>
        <dbReference type="SAM" id="MobiDB-lite"/>
    </source>
</evidence>
<dbReference type="SUPFAM" id="SSF57850">
    <property type="entry name" value="RING/U-box"/>
    <property type="match status" value="3"/>
</dbReference>
<dbReference type="PANTHER" id="PTHR11685">
    <property type="entry name" value="RBR FAMILY RING FINGER AND IBR DOMAIN-CONTAINING"/>
    <property type="match status" value="1"/>
</dbReference>
<dbReference type="EMBL" id="CM018040">
    <property type="protein sequence ID" value="KAA8534730.1"/>
    <property type="molecule type" value="Genomic_DNA"/>
</dbReference>
<accession>A0A5J5AWR9</accession>
<dbReference type="OrthoDB" id="10009520at2759"/>
<feature type="compositionally biased region" description="Polar residues" evidence="13">
    <location>
        <begin position="171"/>
        <end position="180"/>
    </location>
</feature>
<dbReference type="InterPro" id="IPR017907">
    <property type="entry name" value="Znf_RING_CS"/>
</dbReference>
<dbReference type="PROSITE" id="PS51873">
    <property type="entry name" value="TRIAD"/>
    <property type="match status" value="1"/>
</dbReference>
<keyword evidence="7" id="KW-0479">Metal-binding</keyword>
<feature type="compositionally biased region" description="Polar residues" evidence="13">
    <location>
        <begin position="47"/>
        <end position="71"/>
    </location>
</feature>
<reference evidence="16 17" key="1">
    <citation type="submission" date="2019-09" db="EMBL/GenBank/DDBJ databases">
        <title>A chromosome-level genome assembly of the Chinese tupelo Nyssa sinensis.</title>
        <authorList>
            <person name="Yang X."/>
            <person name="Kang M."/>
            <person name="Yang Y."/>
            <person name="Xiong H."/>
            <person name="Wang M."/>
            <person name="Zhang Z."/>
            <person name="Wang Z."/>
            <person name="Wu H."/>
            <person name="Ma T."/>
            <person name="Liu J."/>
            <person name="Xi Z."/>
        </authorList>
    </citation>
    <scope>NUCLEOTIDE SEQUENCE [LARGE SCALE GENOMIC DNA]</scope>
    <source>
        <strain evidence="16">J267</strain>
        <tissue evidence="16">Leaf</tissue>
    </source>
</reference>
<keyword evidence="11" id="KW-0862">Zinc</keyword>
<feature type="region of interest" description="Disordered" evidence="13">
    <location>
        <begin position="1"/>
        <end position="71"/>
    </location>
</feature>
<dbReference type="PROSITE" id="PS50089">
    <property type="entry name" value="ZF_RING_2"/>
    <property type="match status" value="1"/>
</dbReference>
<evidence type="ECO:0000313" key="17">
    <source>
        <dbReference type="Proteomes" id="UP000325577"/>
    </source>
</evidence>
<dbReference type="GO" id="GO:0061630">
    <property type="term" value="F:ubiquitin protein ligase activity"/>
    <property type="evidence" value="ECO:0007669"/>
    <property type="project" value="UniProtKB-EC"/>
</dbReference>
<comment type="cofactor">
    <cofactor evidence="2">
        <name>Zn(2+)</name>
        <dbReference type="ChEBI" id="CHEBI:29105"/>
    </cofactor>
</comment>
<dbReference type="InterPro" id="IPR044066">
    <property type="entry name" value="TRIAD_supradom"/>
</dbReference>
<name>A0A5J5AWR9_9ASTE</name>
<keyword evidence="6" id="KW-0808">Transferase</keyword>
<evidence type="ECO:0000259" key="15">
    <source>
        <dbReference type="PROSITE" id="PS51873"/>
    </source>
</evidence>
<evidence type="ECO:0000256" key="6">
    <source>
        <dbReference type="ARBA" id="ARBA00022679"/>
    </source>
</evidence>